<dbReference type="PANTHER" id="PTHR48079:SF8">
    <property type="entry name" value="NAD(P)-BINDING DOMAIN-CONTAINING PROTEIN"/>
    <property type="match status" value="1"/>
</dbReference>
<dbReference type="Proteomes" id="UP000749293">
    <property type="component" value="Unassembled WGS sequence"/>
</dbReference>
<dbReference type="InterPro" id="IPR036291">
    <property type="entry name" value="NAD(P)-bd_dom_sf"/>
</dbReference>
<accession>A0A9P4YPK8</accession>
<protein>
    <submittedName>
        <fullName evidence="2">Nucleoside-diphosphate-sugar epimerase</fullName>
    </submittedName>
</protein>
<sequence>MVAVFLIGASGFVGGQVLKQLSQDHPEFAIRALVRDAQVGKRISDLYPRVEIIVGGLDDDLVEVESSRANIVLTYWVQISGASLLAARDLASPDYDVGLPSSKVYDDLEGRDEVRSLIRDHPSREIDNYLLDVGSQTPQVKTAIVFPPIIYGKGDGPVHRTSIQIPSLARVTLERGHGVRVGAGENRWGHVHVADVARIFTGLAEAAAVGRDDASLWNDDGLYLASTSDVSFAHLSNLVVKAASEKGLIKSTDIQVLSKEESANVLPGGPVFFGSNARGIASRAKELLGWKQTEHGIEEEIPRAVAEEASNRTGK</sequence>
<dbReference type="Pfam" id="PF01118">
    <property type="entry name" value="Semialdhyde_dh"/>
    <property type="match status" value="1"/>
</dbReference>
<dbReference type="GeneID" id="55969020"/>
<organism evidence="2 3">
    <name type="scientific">Geosmithia morbida</name>
    <dbReference type="NCBI Taxonomy" id="1094350"/>
    <lineage>
        <taxon>Eukaryota</taxon>
        <taxon>Fungi</taxon>
        <taxon>Dikarya</taxon>
        <taxon>Ascomycota</taxon>
        <taxon>Pezizomycotina</taxon>
        <taxon>Sordariomycetes</taxon>
        <taxon>Hypocreomycetidae</taxon>
        <taxon>Hypocreales</taxon>
        <taxon>Bionectriaceae</taxon>
        <taxon>Geosmithia</taxon>
    </lineage>
</organism>
<dbReference type="GO" id="GO:0005737">
    <property type="term" value="C:cytoplasm"/>
    <property type="evidence" value="ECO:0007669"/>
    <property type="project" value="TreeGrafter"/>
</dbReference>
<dbReference type="GO" id="GO:0004029">
    <property type="term" value="F:aldehyde dehydrogenase (NAD+) activity"/>
    <property type="evidence" value="ECO:0007669"/>
    <property type="project" value="TreeGrafter"/>
</dbReference>
<dbReference type="RefSeq" id="XP_035319438.1">
    <property type="nucleotide sequence ID" value="XM_035464768.1"/>
</dbReference>
<dbReference type="EMBL" id="JAANYQ010000015">
    <property type="protein sequence ID" value="KAF4120786.1"/>
    <property type="molecule type" value="Genomic_DNA"/>
</dbReference>
<dbReference type="InterPro" id="IPR000534">
    <property type="entry name" value="Semialdehyde_DH_NAD-bd"/>
</dbReference>
<proteinExistence type="predicted"/>
<dbReference type="GO" id="GO:0051287">
    <property type="term" value="F:NAD binding"/>
    <property type="evidence" value="ECO:0007669"/>
    <property type="project" value="InterPro"/>
</dbReference>
<comment type="caution">
    <text evidence="2">The sequence shown here is derived from an EMBL/GenBank/DDBJ whole genome shotgun (WGS) entry which is preliminary data.</text>
</comment>
<dbReference type="OrthoDB" id="2130169at2759"/>
<keyword evidence="3" id="KW-1185">Reference proteome</keyword>
<evidence type="ECO:0000313" key="3">
    <source>
        <dbReference type="Proteomes" id="UP000749293"/>
    </source>
</evidence>
<evidence type="ECO:0000259" key="1">
    <source>
        <dbReference type="Pfam" id="PF01118"/>
    </source>
</evidence>
<dbReference type="InterPro" id="IPR051783">
    <property type="entry name" value="NAD(P)-dependent_oxidoreduct"/>
</dbReference>
<evidence type="ECO:0000313" key="2">
    <source>
        <dbReference type="EMBL" id="KAF4120786.1"/>
    </source>
</evidence>
<feature type="domain" description="Semialdehyde dehydrogenase NAD-binding" evidence="1">
    <location>
        <begin position="4"/>
        <end position="53"/>
    </location>
</feature>
<reference evidence="2" key="1">
    <citation type="submission" date="2020-03" db="EMBL/GenBank/DDBJ databases">
        <title>Site-based positive gene gene selection in Geosmithia morbida across the United States reveals a broad range of putative effectors and factors for local host and environmental adapation.</title>
        <authorList>
            <person name="Onufrak A."/>
            <person name="Murdoch R.W."/>
            <person name="Gazis R."/>
            <person name="Huff M."/>
            <person name="Staton M."/>
            <person name="Klingeman W."/>
            <person name="Hadziabdic D."/>
        </authorList>
    </citation>
    <scope>NUCLEOTIDE SEQUENCE</scope>
    <source>
        <strain evidence="2">1262</strain>
    </source>
</reference>
<dbReference type="GO" id="GO:1901607">
    <property type="term" value="P:alpha-amino acid biosynthetic process"/>
    <property type="evidence" value="ECO:0007669"/>
    <property type="project" value="UniProtKB-ARBA"/>
</dbReference>
<dbReference type="SUPFAM" id="SSF51735">
    <property type="entry name" value="NAD(P)-binding Rossmann-fold domains"/>
    <property type="match status" value="1"/>
</dbReference>
<dbReference type="Gene3D" id="3.40.50.720">
    <property type="entry name" value="NAD(P)-binding Rossmann-like Domain"/>
    <property type="match status" value="2"/>
</dbReference>
<name>A0A9P4YPK8_9HYPO</name>
<gene>
    <name evidence="2" type="ORF">GMORB2_2790</name>
</gene>
<dbReference type="AlphaFoldDB" id="A0A9P4YPK8"/>
<dbReference type="PANTHER" id="PTHR48079">
    <property type="entry name" value="PROTEIN YEEZ"/>
    <property type="match status" value="1"/>
</dbReference>